<evidence type="ECO:0000256" key="1">
    <source>
        <dbReference type="SAM" id="MobiDB-lite"/>
    </source>
</evidence>
<gene>
    <name evidence="2" type="ORF">N7482_010548</name>
</gene>
<dbReference type="AlphaFoldDB" id="A0A9W9LD19"/>
<accession>A0A9W9LD19</accession>
<name>A0A9W9LD19_9EURO</name>
<feature type="compositionally biased region" description="Polar residues" evidence="1">
    <location>
        <begin position="15"/>
        <end position="25"/>
    </location>
</feature>
<comment type="caution">
    <text evidence="2">The sequence shown here is derived from an EMBL/GenBank/DDBJ whole genome shotgun (WGS) entry which is preliminary data.</text>
</comment>
<protein>
    <submittedName>
        <fullName evidence="2">Uncharacterized protein</fullName>
    </submittedName>
</protein>
<evidence type="ECO:0000313" key="2">
    <source>
        <dbReference type="EMBL" id="KAJ5151296.1"/>
    </source>
</evidence>
<dbReference type="Proteomes" id="UP001149163">
    <property type="component" value="Unassembled WGS sequence"/>
</dbReference>
<feature type="region of interest" description="Disordered" evidence="1">
    <location>
        <begin position="45"/>
        <end position="116"/>
    </location>
</feature>
<evidence type="ECO:0000313" key="3">
    <source>
        <dbReference type="Proteomes" id="UP001149163"/>
    </source>
</evidence>
<reference evidence="2" key="1">
    <citation type="submission" date="2022-11" db="EMBL/GenBank/DDBJ databases">
        <authorList>
            <person name="Petersen C."/>
        </authorList>
    </citation>
    <scope>NUCLEOTIDE SEQUENCE</scope>
    <source>
        <strain evidence="2">IBT 26290</strain>
    </source>
</reference>
<dbReference type="RefSeq" id="XP_056538629.1">
    <property type="nucleotide sequence ID" value="XM_056692672.1"/>
</dbReference>
<dbReference type="OrthoDB" id="4362925at2759"/>
<feature type="compositionally biased region" description="Acidic residues" evidence="1">
    <location>
        <begin position="69"/>
        <end position="78"/>
    </location>
</feature>
<sequence>MQLSGWHVETLPQLEDTQSGPSNGHTLGFVADALNAYYIERASRHKTSRFEDPDNKTSEDDTPEHNLSDDEASDDGTSESEASRDKMPQDGDDQDEELRSFDSRNEENYELEDETNSDSSATRYFTCLHCSVVRPINLSDLGSICLYCLEQKMYCVKGDHENFESEFFDSNGDGHAVCKQCHIVPEPT</sequence>
<organism evidence="2 3">
    <name type="scientific">Penicillium canariense</name>
    <dbReference type="NCBI Taxonomy" id="189055"/>
    <lineage>
        <taxon>Eukaryota</taxon>
        <taxon>Fungi</taxon>
        <taxon>Dikarya</taxon>
        <taxon>Ascomycota</taxon>
        <taxon>Pezizomycotina</taxon>
        <taxon>Eurotiomycetes</taxon>
        <taxon>Eurotiomycetidae</taxon>
        <taxon>Eurotiales</taxon>
        <taxon>Aspergillaceae</taxon>
        <taxon>Penicillium</taxon>
    </lineage>
</organism>
<proteinExistence type="predicted"/>
<feature type="compositionally biased region" description="Basic and acidic residues" evidence="1">
    <location>
        <begin position="48"/>
        <end position="68"/>
    </location>
</feature>
<feature type="compositionally biased region" description="Basic and acidic residues" evidence="1">
    <location>
        <begin position="97"/>
        <end position="107"/>
    </location>
</feature>
<feature type="region of interest" description="Disordered" evidence="1">
    <location>
        <begin position="1"/>
        <end position="26"/>
    </location>
</feature>
<reference evidence="2" key="2">
    <citation type="journal article" date="2023" name="IMA Fungus">
        <title>Comparative genomic study of the Penicillium genus elucidates a diverse pangenome and 15 lateral gene transfer events.</title>
        <authorList>
            <person name="Petersen C."/>
            <person name="Sorensen T."/>
            <person name="Nielsen M.R."/>
            <person name="Sondergaard T.E."/>
            <person name="Sorensen J.L."/>
            <person name="Fitzpatrick D.A."/>
            <person name="Frisvad J.C."/>
            <person name="Nielsen K.L."/>
        </authorList>
    </citation>
    <scope>NUCLEOTIDE SEQUENCE</scope>
    <source>
        <strain evidence="2">IBT 26290</strain>
    </source>
</reference>
<keyword evidence="3" id="KW-1185">Reference proteome</keyword>
<dbReference type="EMBL" id="JAPQKN010000008">
    <property type="protein sequence ID" value="KAJ5151296.1"/>
    <property type="molecule type" value="Genomic_DNA"/>
</dbReference>
<dbReference type="GeneID" id="81431848"/>